<name>A0A1T2X8D6_9BACL</name>
<dbReference type="EMBL" id="MSZX01000007">
    <property type="protein sequence ID" value="OPA76148.1"/>
    <property type="molecule type" value="Genomic_DNA"/>
</dbReference>
<feature type="transmembrane region" description="Helical" evidence="1">
    <location>
        <begin position="138"/>
        <end position="167"/>
    </location>
</feature>
<proteinExistence type="predicted"/>
<keyword evidence="1" id="KW-0812">Transmembrane</keyword>
<evidence type="ECO:0008006" key="4">
    <source>
        <dbReference type="Google" id="ProtNLM"/>
    </source>
</evidence>
<comment type="caution">
    <text evidence="2">The sequence shown here is derived from an EMBL/GenBank/DDBJ whole genome shotgun (WGS) entry which is preliminary data.</text>
</comment>
<feature type="transmembrane region" description="Helical" evidence="1">
    <location>
        <begin position="49"/>
        <end position="72"/>
    </location>
</feature>
<dbReference type="Gene3D" id="1.20.1260.100">
    <property type="entry name" value="TspO/MBR protein"/>
    <property type="match status" value="1"/>
</dbReference>
<dbReference type="AlphaFoldDB" id="A0A1T2X8D6"/>
<dbReference type="PANTHER" id="PTHR33802">
    <property type="entry name" value="SI:CH211-161H7.5-RELATED"/>
    <property type="match status" value="1"/>
</dbReference>
<feature type="transmembrane region" description="Helical" evidence="1">
    <location>
        <begin position="109"/>
        <end position="126"/>
    </location>
</feature>
<dbReference type="InterPro" id="IPR038330">
    <property type="entry name" value="TspO/MBR-related_sf"/>
</dbReference>
<evidence type="ECO:0000256" key="1">
    <source>
        <dbReference type="SAM" id="Phobius"/>
    </source>
</evidence>
<dbReference type="PANTHER" id="PTHR33802:SF1">
    <property type="entry name" value="XK-RELATED PROTEIN"/>
    <property type="match status" value="1"/>
</dbReference>
<accession>A0A1T2X8D6</accession>
<evidence type="ECO:0000313" key="2">
    <source>
        <dbReference type="EMBL" id="OPA76148.1"/>
    </source>
</evidence>
<feature type="transmembrane region" description="Helical" evidence="1">
    <location>
        <begin position="179"/>
        <end position="197"/>
    </location>
</feature>
<keyword evidence="1" id="KW-0472">Membrane</keyword>
<reference evidence="2 3" key="1">
    <citation type="submission" date="2017-01" db="EMBL/GenBank/DDBJ databases">
        <title>Genome analysis of Paenibacillus selenitrireducens ES3-24.</title>
        <authorList>
            <person name="Xu D."/>
            <person name="Yao R."/>
            <person name="Zheng S."/>
        </authorList>
    </citation>
    <scope>NUCLEOTIDE SEQUENCE [LARGE SCALE GENOMIC DNA]</scope>
    <source>
        <strain evidence="2 3">ES3-24</strain>
    </source>
</reference>
<protein>
    <recommendedName>
        <fullName evidence="4">Tryptophan-rich sensory protein</fullName>
    </recommendedName>
</protein>
<organism evidence="2 3">
    <name type="scientific">Paenibacillus selenitireducens</name>
    <dbReference type="NCBI Taxonomy" id="1324314"/>
    <lineage>
        <taxon>Bacteria</taxon>
        <taxon>Bacillati</taxon>
        <taxon>Bacillota</taxon>
        <taxon>Bacilli</taxon>
        <taxon>Bacillales</taxon>
        <taxon>Paenibacillaceae</taxon>
        <taxon>Paenibacillus</taxon>
    </lineage>
</organism>
<keyword evidence="3" id="KW-1185">Reference proteome</keyword>
<evidence type="ECO:0000313" key="3">
    <source>
        <dbReference type="Proteomes" id="UP000190188"/>
    </source>
</evidence>
<feature type="transmembrane region" description="Helical" evidence="1">
    <location>
        <begin position="204"/>
        <end position="222"/>
    </location>
</feature>
<dbReference type="STRING" id="1324314.BVG16_18215"/>
<feature type="transmembrane region" description="Helical" evidence="1">
    <location>
        <begin position="228"/>
        <end position="246"/>
    </location>
</feature>
<dbReference type="OrthoDB" id="5189031at2"/>
<feature type="transmembrane region" description="Helical" evidence="1">
    <location>
        <begin position="84"/>
        <end position="103"/>
    </location>
</feature>
<keyword evidence="1" id="KW-1133">Transmembrane helix</keyword>
<dbReference type="RefSeq" id="WP_078500326.1">
    <property type="nucleotide sequence ID" value="NZ_MSZX01000007.1"/>
</dbReference>
<gene>
    <name evidence="2" type="ORF">BVG16_18215</name>
</gene>
<dbReference type="Proteomes" id="UP000190188">
    <property type="component" value="Unassembled WGS sequence"/>
</dbReference>
<sequence length="255" mass="28888">MQKSRLLAWGNALALALVLLVNGLAERLPINGRTTGEISAMYPTRITPASYAFMIWGLIYGLLILFVIYQLLPAVRSKPEVRDIGGWFIVSCAMNIAWLLLWHYLYIDATVFIMFALLLSLFAVYTRTRSARPPIRDAAFWLVSVPFSIYLGWITVASIVNVSVVLINHQWNRWGLSEVAWTGIILLAFILLAWWIGHKFEDPFYLLTIVWTLIAIGVNQQSSPVLTTISWLAGIFLGCFALKLSIRALRWQTVL</sequence>